<dbReference type="WBParaSite" id="jg1145">
    <property type="protein sequence ID" value="jg1145"/>
    <property type="gene ID" value="jg1145"/>
</dbReference>
<feature type="transmembrane region" description="Helical" evidence="1">
    <location>
        <begin position="82"/>
        <end position="107"/>
    </location>
</feature>
<evidence type="ECO:0000313" key="2">
    <source>
        <dbReference type="Proteomes" id="UP000887574"/>
    </source>
</evidence>
<dbReference type="PANTHER" id="PTHR34851">
    <property type="entry name" value="PROTEIN CBG05235-RELATED"/>
    <property type="match status" value="1"/>
</dbReference>
<evidence type="ECO:0000313" key="3">
    <source>
        <dbReference type="WBParaSite" id="jg1145"/>
    </source>
</evidence>
<proteinExistence type="predicted"/>
<keyword evidence="1" id="KW-0812">Transmembrane</keyword>
<sequence>MYTTPIRNDFDDSRYKCCCNIHVERAAYYIAFIGAGLSGIAAVSYFSQGNTLFGVSCLCNFFFHFSILYAQRTNKPKFYLPFLIVNILAIVLLIFSVIYLIAVFVIMPESHKERLARVFQDGSIKFSTEEEFLAEIRMTLVIAIAATALYTALVAYFYYIVYRAYMFMREKIAHEIPLRQT</sequence>
<dbReference type="PANTHER" id="PTHR34851:SF5">
    <property type="entry name" value="MARVEL DOMAIN-CONTAINING PROTEIN"/>
    <property type="match status" value="1"/>
</dbReference>
<keyword evidence="1" id="KW-1133">Transmembrane helix</keyword>
<feature type="transmembrane region" description="Helical" evidence="1">
    <location>
        <begin position="52"/>
        <end position="70"/>
    </location>
</feature>
<dbReference type="AlphaFoldDB" id="A0A915CQ51"/>
<organism evidence="2 3">
    <name type="scientific">Ditylenchus dipsaci</name>
    <dbReference type="NCBI Taxonomy" id="166011"/>
    <lineage>
        <taxon>Eukaryota</taxon>
        <taxon>Metazoa</taxon>
        <taxon>Ecdysozoa</taxon>
        <taxon>Nematoda</taxon>
        <taxon>Chromadorea</taxon>
        <taxon>Rhabditida</taxon>
        <taxon>Tylenchina</taxon>
        <taxon>Tylenchomorpha</taxon>
        <taxon>Sphaerularioidea</taxon>
        <taxon>Anguinidae</taxon>
        <taxon>Anguininae</taxon>
        <taxon>Ditylenchus</taxon>
    </lineage>
</organism>
<dbReference type="Proteomes" id="UP000887574">
    <property type="component" value="Unplaced"/>
</dbReference>
<keyword evidence="2" id="KW-1185">Reference proteome</keyword>
<evidence type="ECO:0000256" key="1">
    <source>
        <dbReference type="SAM" id="Phobius"/>
    </source>
</evidence>
<feature type="transmembrane region" description="Helical" evidence="1">
    <location>
        <begin position="26"/>
        <end position="46"/>
    </location>
</feature>
<keyword evidence="1" id="KW-0472">Membrane</keyword>
<name>A0A915CQ51_9BILA</name>
<protein>
    <submittedName>
        <fullName evidence="3">Uncharacterized protein</fullName>
    </submittedName>
</protein>
<feature type="transmembrane region" description="Helical" evidence="1">
    <location>
        <begin position="140"/>
        <end position="161"/>
    </location>
</feature>
<reference evidence="3" key="1">
    <citation type="submission" date="2022-11" db="UniProtKB">
        <authorList>
            <consortium name="WormBaseParasite"/>
        </authorList>
    </citation>
    <scope>IDENTIFICATION</scope>
</reference>
<accession>A0A915CQ51</accession>